<keyword evidence="2" id="KW-1185">Reference proteome</keyword>
<dbReference type="PANTHER" id="PTHR13061">
    <property type="entry name" value="DYNACTIN SUBUNIT P25"/>
    <property type="match status" value="1"/>
</dbReference>
<dbReference type="CDD" id="cd04645">
    <property type="entry name" value="LbH_gamma_CA_like"/>
    <property type="match status" value="1"/>
</dbReference>
<dbReference type="OrthoDB" id="9803036at2"/>
<gene>
    <name evidence="1" type="ORF">BA177_05825</name>
</gene>
<evidence type="ECO:0000313" key="2">
    <source>
        <dbReference type="Proteomes" id="UP000092695"/>
    </source>
</evidence>
<name>A0A193LE91_9GAMM</name>
<dbReference type="InterPro" id="IPR011004">
    <property type="entry name" value="Trimer_LpxA-like_sf"/>
</dbReference>
<dbReference type="EMBL" id="CP016268">
    <property type="protein sequence ID" value="ANO50788.1"/>
    <property type="molecule type" value="Genomic_DNA"/>
</dbReference>
<accession>A0A193LE91</accession>
<reference evidence="1 2" key="1">
    <citation type="submission" date="2016-06" db="EMBL/GenBank/DDBJ databases">
        <title>Complete genome sequence of a deep-branching marine Gamma Proteobacterium Woeseia oceani type strain XK5.</title>
        <authorList>
            <person name="Mu D."/>
            <person name="Du Z."/>
        </authorList>
    </citation>
    <scope>NUCLEOTIDE SEQUENCE [LARGE SCALE GENOMIC DNA]</scope>
    <source>
        <strain evidence="1 2">XK5</strain>
    </source>
</reference>
<dbReference type="InterPro" id="IPR050484">
    <property type="entry name" value="Transf_Hexapept/Carb_Anhydrase"/>
</dbReference>
<dbReference type="Proteomes" id="UP000092695">
    <property type="component" value="Chromosome"/>
</dbReference>
<proteinExistence type="predicted"/>
<dbReference type="Pfam" id="PF00132">
    <property type="entry name" value="Hexapep"/>
    <property type="match status" value="1"/>
</dbReference>
<dbReference type="PANTHER" id="PTHR13061:SF29">
    <property type="entry name" value="GAMMA CARBONIC ANHYDRASE-LIKE 1, MITOCHONDRIAL-RELATED"/>
    <property type="match status" value="1"/>
</dbReference>
<sequence length="179" mass="18896">MIYRLGESSPVFEGDGHFVAPDANVIGKVRLGARCSVWFGATIRGDNDWINIGADSNIQDASVVHTDPGLPVQIGTGVTVGHRVMLHGCTVGDGSLIGIGSSVLNRANIGKHCLVGAHSLVTEGKQFPDGVLILGSPARVVRELDDDELALLTASAASYTANSRRFLEQLADTQRPTDH</sequence>
<dbReference type="SUPFAM" id="SSF51161">
    <property type="entry name" value="Trimeric LpxA-like enzymes"/>
    <property type="match status" value="1"/>
</dbReference>
<dbReference type="AlphaFoldDB" id="A0A193LE91"/>
<dbReference type="KEGG" id="woc:BA177_05825"/>
<dbReference type="Gene3D" id="2.160.10.10">
    <property type="entry name" value="Hexapeptide repeat proteins"/>
    <property type="match status" value="1"/>
</dbReference>
<organism evidence="1 2">
    <name type="scientific">Woeseia oceani</name>
    <dbReference type="NCBI Taxonomy" id="1548547"/>
    <lineage>
        <taxon>Bacteria</taxon>
        <taxon>Pseudomonadati</taxon>
        <taxon>Pseudomonadota</taxon>
        <taxon>Gammaproteobacteria</taxon>
        <taxon>Woeseiales</taxon>
        <taxon>Woeseiaceae</taxon>
        <taxon>Woeseia</taxon>
    </lineage>
</organism>
<dbReference type="STRING" id="1548547.BA177_05825"/>
<dbReference type="InterPro" id="IPR001451">
    <property type="entry name" value="Hexapep"/>
</dbReference>
<evidence type="ECO:0000313" key="1">
    <source>
        <dbReference type="EMBL" id="ANO50788.1"/>
    </source>
</evidence>
<dbReference type="RefSeq" id="WP_068614086.1">
    <property type="nucleotide sequence ID" value="NZ_CP016268.1"/>
</dbReference>
<dbReference type="InterPro" id="IPR047324">
    <property type="entry name" value="LbH_gamma_CA-like"/>
</dbReference>
<protein>
    <submittedName>
        <fullName evidence="1">Gamma carbonic anhydrase family protein</fullName>
    </submittedName>
</protein>